<feature type="transmembrane region" description="Helical" evidence="1">
    <location>
        <begin position="557"/>
        <end position="574"/>
    </location>
</feature>
<name>A0ABY2BPJ7_9ACTN</name>
<evidence type="ECO:0000313" key="4">
    <source>
        <dbReference type="Proteomes" id="UP000295818"/>
    </source>
</evidence>
<accession>A0ABY2BPJ7</accession>
<feature type="transmembrane region" description="Helical" evidence="1">
    <location>
        <begin position="630"/>
        <end position="652"/>
    </location>
</feature>
<keyword evidence="1" id="KW-0812">Transmembrane</keyword>
<feature type="transmembrane region" description="Helical" evidence="1">
    <location>
        <begin position="461"/>
        <end position="479"/>
    </location>
</feature>
<dbReference type="Pfam" id="PF05729">
    <property type="entry name" value="NACHT"/>
    <property type="match status" value="1"/>
</dbReference>
<dbReference type="SUPFAM" id="SSF52540">
    <property type="entry name" value="P-loop containing nucleoside triphosphate hydrolases"/>
    <property type="match status" value="1"/>
</dbReference>
<feature type="transmembrane region" description="Helical" evidence="1">
    <location>
        <begin position="580"/>
        <end position="600"/>
    </location>
</feature>
<dbReference type="EMBL" id="SLWM01000003">
    <property type="protein sequence ID" value="TCO27534.1"/>
    <property type="molecule type" value="Genomic_DNA"/>
</dbReference>
<feature type="domain" description="NACHT" evidence="2">
    <location>
        <begin position="153"/>
        <end position="256"/>
    </location>
</feature>
<evidence type="ECO:0000313" key="3">
    <source>
        <dbReference type="EMBL" id="TCO27534.1"/>
    </source>
</evidence>
<dbReference type="Proteomes" id="UP000295818">
    <property type="component" value="Unassembled WGS sequence"/>
</dbReference>
<protein>
    <submittedName>
        <fullName evidence="3">NACHT domain-containing protein</fullName>
    </submittedName>
</protein>
<feature type="transmembrane region" description="Helical" evidence="1">
    <location>
        <begin position="7"/>
        <end position="27"/>
    </location>
</feature>
<reference evidence="3 4" key="1">
    <citation type="journal article" date="2015" name="Stand. Genomic Sci.">
        <title>Genomic Encyclopedia of Bacterial and Archaeal Type Strains, Phase III: the genomes of soil and plant-associated and newly described type strains.</title>
        <authorList>
            <person name="Whitman W.B."/>
            <person name="Woyke T."/>
            <person name="Klenk H.P."/>
            <person name="Zhou Y."/>
            <person name="Lilburn T.G."/>
            <person name="Beck B.J."/>
            <person name="De Vos P."/>
            <person name="Vandamme P."/>
            <person name="Eisen J.A."/>
            <person name="Garrity G."/>
            <person name="Hugenholtz P."/>
            <person name="Kyrpides N.C."/>
        </authorList>
    </citation>
    <scope>NUCLEOTIDE SEQUENCE [LARGE SCALE GENOMIC DNA]</scope>
    <source>
        <strain evidence="3 4">VKM Ac-2538</strain>
    </source>
</reference>
<feature type="transmembrane region" description="Helical" evidence="1">
    <location>
        <begin position="499"/>
        <end position="520"/>
    </location>
</feature>
<gene>
    <name evidence="3" type="ORF">EV644_103233</name>
</gene>
<feature type="transmembrane region" description="Helical" evidence="1">
    <location>
        <begin position="430"/>
        <end position="455"/>
    </location>
</feature>
<organism evidence="3 4">
    <name type="scientific">Kribbella orskensis</name>
    <dbReference type="NCBI Taxonomy" id="2512216"/>
    <lineage>
        <taxon>Bacteria</taxon>
        <taxon>Bacillati</taxon>
        <taxon>Actinomycetota</taxon>
        <taxon>Actinomycetes</taxon>
        <taxon>Propionibacteriales</taxon>
        <taxon>Kribbellaceae</taxon>
        <taxon>Kribbella</taxon>
    </lineage>
</organism>
<feature type="transmembrane region" description="Helical" evidence="1">
    <location>
        <begin position="526"/>
        <end position="545"/>
    </location>
</feature>
<dbReference type="Gene3D" id="3.40.50.300">
    <property type="entry name" value="P-loop containing nucleotide triphosphate hydrolases"/>
    <property type="match status" value="1"/>
</dbReference>
<sequence>MRIRGLLRIALLVLTLSLTLVLLPIAINVGTGGTAPDFLAPYVDWTWPVIGVLWLVAVVTGLIEYRSRRTVGHSARSADQPRNRPNALARVDRYLADRFAGSLASRTRLALALDLRPEAVIRPYDLLVQPLGSSVAEVREDADIVAAFDDLQDSMLILGAPGSGKTTLLLELARSLAAQAYSDPDSPIPVLVGLAGWTGSTGRHADDDPGDSALLAGFVRWLLEELNDRYQIPVAVGRVWLRKGRLALLLDGLDEVDGPHRDKLAPVLAELGRRYLIGQLAVTCRSQDYENLHHRLKLYGAVHIRPLSRRQVLDYFASGGSELAGARAAIERDEDLWDLINSPLMLNVMALAYQGRDARDIAAGGLADHRRELFDTFISEVLARYRPASRQYESRAVIRSLWCLAWWTRTRAGDRIEVPNRLTPNGWYGLVLPAVGYLAHMVCLPALFAGLIGGATLATTALYGVPAGLAVGAYGLLLVHVRPRTWWVLQDRAKQPRLLLTAMMLCVGAVAGLGSILLGAGVVSRLPPWLGLALAATAIGSSYALEYVLSGGIHRRVLLAVRLVVVIAAGWIGYTWADSPAAFVAGLAIGLIVAQGIRLVKALPMDHLVYPHNKDESQEGPRAQWLMDPWVVSGVLVALLVAVALGASLGSAEPEAALGVLVGAVAAKAWRRRAPLFAGGLSRLLHGFLLRWSGYLPWRRRAFLRYAADRYVLSRTGRGEYAFIHLLVRDHLADCDPEALAAKVDQRIAARGARTSRPATSDL</sequence>
<dbReference type="InterPro" id="IPR007111">
    <property type="entry name" value="NACHT_NTPase"/>
</dbReference>
<dbReference type="InterPro" id="IPR027417">
    <property type="entry name" value="P-loop_NTPase"/>
</dbReference>
<comment type="caution">
    <text evidence="3">The sequence shown here is derived from an EMBL/GenBank/DDBJ whole genome shotgun (WGS) entry which is preliminary data.</text>
</comment>
<keyword evidence="1" id="KW-1133">Transmembrane helix</keyword>
<keyword evidence="4" id="KW-1185">Reference proteome</keyword>
<dbReference type="RefSeq" id="WP_241998464.1">
    <property type="nucleotide sequence ID" value="NZ_SLWM01000003.1"/>
</dbReference>
<keyword evidence="1" id="KW-0472">Membrane</keyword>
<evidence type="ECO:0000259" key="2">
    <source>
        <dbReference type="PROSITE" id="PS50837"/>
    </source>
</evidence>
<feature type="transmembrane region" description="Helical" evidence="1">
    <location>
        <begin position="47"/>
        <end position="65"/>
    </location>
</feature>
<evidence type="ECO:0000256" key="1">
    <source>
        <dbReference type="SAM" id="Phobius"/>
    </source>
</evidence>
<dbReference type="PROSITE" id="PS50837">
    <property type="entry name" value="NACHT"/>
    <property type="match status" value="1"/>
</dbReference>
<proteinExistence type="predicted"/>